<dbReference type="GO" id="GO:0016787">
    <property type="term" value="F:hydrolase activity"/>
    <property type="evidence" value="ECO:0007669"/>
    <property type="project" value="UniProtKB-KW"/>
</dbReference>
<keyword evidence="2" id="KW-0378">Hydrolase</keyword>
<dbReference type="Proteomes" id="UP001596378">
    <property type="component" value="Unassembled WGS sequence"/>
</dbReference>
<accession>A0ABW2F657</accession>
<comment type="caution">
    <text evidence="2">The sequence shown here is derived from an EMBL/GenBank/DDBJ whole genome shotgun (WGS) entry which is preliminary data.</text>
</comment>
<dbReference type="PRINTS" id="PR00111">
    <property type="entry name" value="ABHYDROLASE"/>
</dbReference>
<dbReference type="Pfam" id="PF12697">
    <property type="entry name" value="Abhydrolase_6"/>
    <property type="match status" value="1"/>
</dbReference>
<dbReference type="InterPro" id="IPR000073">
    <property type="entry name" value="AB_hydrolase_1"/>
</dbReference>
<keyword evidence="3" id="KW-1185">Reference proteome</keyword>
<feature type="domain" description="AB hydrolase-1" evidence="1">
    <location>
        <begin position="38"/>
        <end position="280"/>
    </location>
</feature>
<protein>
    <submittedName>
        <fullName evidence="2">Alpha/beta fold hydrolase</fullName>
    </submittedName>
</protein>
<evidence type="ECO:0000259" key="1">
    <source>
        <dbReference type="Pfam" id="PF12697"/>
    </source>
</evidence>
<reference evidence="3" key="1">
    <citation type="journal article" date="2019" name="Int. J. Syst. Evol. Microbiol.">
        <title>The Global Catalogue of Microorganisms (GCM) 10K type strain sequencing project: providing services to taxonomists for standard genome sequencing and annotation.</title>
        <authorList>
            <consortium name="The Broad Institute Genomics Platform"/>
            <consortium name="The Broad Institute Genome Sequencing Center for Infectious Disease"/>
            <person name="Wu L."/>
            <person name="Ma J."/>
        </authorList>
    </citation>
    <scope>NUCLEOTIDE SEQUENCE [LARGE SCALE GENOMIC DNA]</scope>
    <source>
        <strain evidence="3">KCTC 12907</strain>
    </source>
</reference>
<dbReference type="InterPro" id="IPR050471">
    <property type="entry name" value="AB_hydrolase"/>
</dbReference>
<dbReference type="InterPro" id="IPR029058">
    <property type="entry name" value="AB_hydrolase_fold"/>
</dbReference>
<dbReference type="RefSeq" id="WP_378046793.1">
    <property type="nucleotide sequence ID" value="NZ_JBHMDN010000012.1"/>
</dbReference>
<sequence>MNDAKDRVPHAYGESHYLTAPDGRKLHYMTNGAGRPTVVFESGMGFSRSTWGLVQPAVAKHTRAVVYDRAGTGRSGEAPGPRTLRRIVDDLLLLLDELGPGPFVLVGHSWGGPIVRAAAAAVPERIRGIVLVDPSDENADLYFKPGTARWFAFSRILYPVLARLGLYRLLGSKYGSVQPPDIARDHREEDFTPRAARTAGAELKTFLPELAALRERPPALGSLEVSVISGTQVNRQERKIRPALVEAHQKTAASLERARWVEAANSAHLVPFTEPELIVAEIMRLLDQASS</sequence>
<dbReference type="PANTHER" id="PTHR43433:SF5">
    <property type="entry name" value="AB HYDROLASE-1 DOMAIN-CONTAINING PROTEIN"/>
    <property type="match status" value="1"/>
</dbReference>
<evidence type="ECO:0000313" key="2">
    <source>
        <dbReference type="EMBL" id="MFC7146997.1"/>
    </source>
</evidence>
<dbReference type="EMBL" id="JBHTAI010000001">
    <property type="protein sequence ID" value="MFC7146997.1"/>
    <property type="molecule type" value="Genomic_DNA"/>
</dbReference>
<organism evidence="2 3">
    <name type="scientific">Cohnella cellulosilytica</name>
    <dbReference type="NCBI Taxonomy" id="986710"/>
    <lineage>
        <taxon>Bacteria</taxon>
        <taxon>Bacillati</taxon>
        <taxon>Bacillota</taxon>
        <taxon>Bacilli</taxon>
        <taxon>Bacillales</taxon>
        <taxon>Paenibacillaceae</taxon>
        <taxon>Cohnella</taxon>
    </lineage>
</organism>
<name>A0ABW2F657_9BACL</name>
<dbReference type="PANTHER" id="PTHR43433">
    <property type="entry name" value="HYDROLASE, ALPHA/BETA FOLD FAMILY PROTEIN"/>
    <property type="match status" value="1"/>
</dbReference>
<evidence type="ECO:0000313" key="3">
    <source>
        <dbReference type="Proteomes" id="UP001596378"/>
    </source>
</evidence>
<dbReference type="SUPFAM" id="SSF53474">
    <property type="entry name" value="alpha/beta-Hydrolases"/>
    <property type="match status" value="1"/>
</dbReference>
<gene>
    <name evidence="2" type="ORF">ACFQMJ_00505</name>
</gene>
<proteinExistence type="predicted"/>
<dbReference type="Gene3D" id="3.40.50.1820">
    <property type="entry name" value="alpha/beta hydrolase"/>
    <property type="match status" value="1"/>
</dbReference>